<dbReference type="KEGG" id="oxy:HCG48_09400"/>
<gene>
    <name evidence="1" type="ORF">HCG48_09400</name>
</gene>
<dbReference type="AlphaFoldDB" id="A0A6H1TVZ6"/>
<accession>A0A6H1TVZ6</accession>
<sequence>MSRQSKVWSAILLGIGLSIAPIAIAPVLARPLAVDLNRFTVLGFFEPPGEGEPEQTEGAGTRPASVGLCPGDLPTENASLTPLVPHRDQALSARERPTFFVYIPETSARQAVFTLRDEGESYYYEQSIAIERSPGVIEITLPADAPGLVADRDYTWFLSVACDRALRPGDPMVSGHVRRVMADPSLSNPGRETSTSVPQEGTAWHAQLTPYLQNHLWYDALAIAAQWRQSPATDNQDRIWEQLLESVGLEKIAGEPRIPLNASSSPR</sequence>
<evidence type="ECO:0000313" key="1">
    <source>
        <dbReference type="EMBL" id="QIZ70774.1"/>
    </source>
</evidence>
<reference evidence="1 2" key="1">
    <citation type="submission" date="2020-04" db="EMBL/GenBank/DDBJ databases">
        <authorList>
            <person name="Basu S."/>
            <person name="Maruthanayagam V."/>
            <person name="Chakraborty S."/>
            <person name="Pramanik A."/>
            <person name="Mukherjee J."/>
            <person name="Brink B."/>
        </authorList>
    </citation>
    <scope>NUCLEOTIDE SEQUENCE [LARGE SCALE GENOMIC DNA]</scope>
    <source>
        <strain evidence="1 2">AP17</strain>
    </source>
</reference>
<name>A0A6H1TVZ6_9CYAN</name>
<protein>
    <submittedName>
        <fullName evidence="1">DUF928 domain-containing protein</fullName>
    </submittedName>
</protein>
<dbReference type="RefSeq" id="WP_168568929.1">
    <property type="nucleotide sequence ID" value="NZ_CP051167.1"/>
</dbReference>
<organism evidence="1 2">
    <name type="scientific">Oxynema aestuarii AP17</name>
    <dbReference type="NCBI Taxonomy" id="2064643"/>
    <lineage>
        <taxon>Bacteria</taxon>
        <taxon>Bacillati</taxon>
        <taxon>Cyanobacteriota</taxon>
        <taxon>Cyanophyceae</taxon>
        <taxon>Oscillatoriophycideae</taxon>
        <taxon>Oscillatoriales</taxon>
        <taxon>Oscillatoriaceae</taxon>
        <taxon>Oxynema</taxon>
        <taxon>Oxynema aestuarii</taxon>
    </lineage>
</organism>
<dbReference type="Proteomes" id="UP000500857">
    <property type="component" value="Chromosome"/>
</dbReference>
<proteinExistence type="predicted"/>
<evidence type="ECO:0000313" key="2">
    <source>
        <dbReference type="Proteomes" id="UP000500857"/>
    </source>
</evidence>
<dbReference type="EMBL" id="CP051167">
    <property type="protein sequence ID" value="QIZ70774.1"/>
    <property type="molecule type" value="Genomic_DNA"/>
</dbReference>
<dbReference type="InterPro" id="IPR010328">
    <property type="entry name" value="DUF928"/>
</dbReference>
<dbReference type="Pfam" id="PF06051">
    <property type="entry name" value="DUF928"/>
    <property type="match status" value="1"/>
</dbReference>
<keyword evidence="2" id="KW-1185">Reference proteome</keyword>